<dbReference type="Proteomes" id="UP001474421">
    <property type="component" value="Unassembled WGS sequence"/>
</dbReference>
<comment type="similarity">
    <text evidence="1">Belongs to the histone H3 family.</text>
</comment>
<organism evidence="4 5">
    <name type="scientific">Crotalus adamanteus</name>
    <name type="common">Eastern diamondback rattlesnake</name>
    <dbReference type="NCBI Taxonomy" id="8729"/>
    <lineage>
        <taxon>Eukaryota</taxon>
        <taxon>Metazoa</taxon>
        <taxon>Chordata</taxon>
        <taxon>Craniata</taxon>
        <taxon>Vertebrata</taxon>
        <taxon>Euteleostomi</taxon>
        <taxon>Lepidosauria</taxon>
        <taxon>Squamata</taxon>
        <taxon>Bifurcata</taxon>
        <taxon>Unidentata</taxon>
        <taxon>Episquamata</taxon>
        <taxon>Toxicofera</taxon>
        <taxon>Serpentes</taxon>
        <taxon>Colubroidea</taxon>
        <taxon>Viperidae</taxon>
        <taxon>Crotalinae</taxon>
        <taxon>Crotalus</taxon>
    </lineage>
</organism>
<name>A0AAW1CBL7_CROAD</name>
<keyword evidence="5" id="KW-1185">Reference proteome</keyword>
<dbReference type="SMART" id="SM00428">
    <property type="entry name" value="H3"/>
    <property type="match status" value="1"/>
</dbReference>
<sequence length="178" mass="19436">RSSKRWRAVQKQRRGNRGGSFVGTRSLSLGAGRSPAAGSGSRRTPAAPPSRRGRTAGGSPPQPSPRRSARRRSPEEAAGGGRRRRYRPGHRALQELRKAQPRAGLLTLKLPFVRGVRDGCPEYTGGVDVTWQSMALLALQELFLEDASLCTTHAQRVTLPPRDIQLAQQDRSFQHGLG</sequence>
<dbReference type="PRINTS" id="PR00622">
    <property type="entry name" value="HISTONEH3"/>
</dbReference>
<dbReference type="InterPro" id="IPR000164">
    <property type="entry name" value="Histone_H3/CENP-A"/>
</dbReference>
<evidence type="ECO:0000313" key="5">
    <source>
        <dbReference type="Proteomes" id="UP001474421"/>
    </source>
</evidence>
<dbReference type="Gene3D" id="1.10.20.10">
    <property type="entry name" value="Histone, subunit A"/>
    <property type="match status" value="1"/>
</dbReference>
<comment type="caution">
    <text evidence="4">The sequence shown here is derived from an EMBL/GenBank/DDBJ whole genome shotgun (WGS) entry which is preliminary data.</text>
</comment>
<dbReference type="InterPro" id="IPR009072">
    <property type="entry name" value="Histone-fold"/>
</dbReference>
<dbReference type="GO" id="GO:0046982">
    <property type="term" value="F:protein heterodimerization activity"/>
    <property type="evidence" value="ECO:0007669"/>
    <property type="project" value="InterPro"/>
</dbReference>
<dbReference type="GO" id="GO:0030527">
    <property type="term" value="F:structural constituent of chromatin"/>
    <property type="evidence" value="ECO:0007669"/>
    <property type="project" value="InterPro"/>
</dbReference>
<feature type="compositionally biased region" description="Low complexity" evidence="2">
    <location>
        <begin position="26"/>
        <end position="45"/>
    </location>
</feature>
<dbReference type="EMBL" id="JAOTOJ010000001">
    <property type="protein sequence ID" value="KAK9411093.1"/>
    <property type="molecule type" value="Genomic_DNA"/>
</dbReference>
<feature type="region of interest" description="Disordered" evidence="2">
    <location>
        <begin position="1"/>
        <end position="89"/>
    </location>
</feature>
<feature type="domain" description="Core Histone H2A/H2B/H3" evidence="3">
    <location>
        <begin position="89"/>
        <end position="167"/>
    </location>
</feature>
<dbReference type="AlphaFoldDB" id="A0AAW1CBL7"/>
<gene>
    <name evidence="4" type="ORF">NXF25_002268</name>
</gene>
<dbReference type="PANTHER" id="PTHR45810">
    <property type="entry name" value="HISTONE H3.2"/>
    <property type="match status" value="1"/>
</dbReference>
<dbReference type="InterPro" id="IPR007125">
    <property type="entry name" value="H2A/H2B/H3"/>
</dbReference>
<dbReference type="SUPFAM" id="SSF47113">
    <property type="entry name" value="Histone-fold"/>
    <property type="match status" value="1"/>
</dbReference>
<dbReference type="GO" id="GO:0003677">
    <property type="term" value="F:DNA binding"/>
    <property type="evidence" value="ECO:0007669"/>
    <property type="project" value="InterPro"/>
</dbReference>
<reference evidence="4 5" key="1">
    <citation type="journal article" date="2024" name="Proc. Natl. Acad. Sci. U.S.A.">
        <title>The genetic regulatory architecture and epigenomic basis for age-related changes in rattlesnake venom.</title>
        <authorList>
            <person name="Hogan M.P."/>
            <person name="Holding M.L."/>
            <person name="Nystrom G.S."/>
            <person name="Colston T.J."/>
            <person name="Bartlett D.A."/>
            <person name="Mason A.J."/>
            <person name="Ellsworth S.A."/>
            <person name="Rautsaw R.M."/>
            <person name="Lawrence K.C."/>
            <person name="Strickland J.L."/>
            <person name="He B."/>
            <person name="Fraser P."/>
            <person name="Margres M.J."/>
            <person name="Gilbert D.M."/>
            <person name="Gibbs H.L."/>
            <person name="Parkinson C.L."/>
            <person name="Rokyta D.R."/>
        </authorList>
    </citation>
    <scope>NUCLEOTIDE SEQUENCE [LARGE SCALE GENOMIC DNA]</scope>
    <source>
        <strain evidence="4">DRR0105</strain>
    </source>
</reference>
<dbReference type="Pfam" id="PF00125">
    <property type="entry name" value="Histone"/>
    <property type="match status" value="1"/>
</dbReference>
<protein>
    <recommendedName>
        <fullName evidence="3">Core Histone H2A/H2B/H3 domain-containing protein</fullName>
    </recommendedName>
</protein>
<feature type="compositionally biased region" description="Basic residues" evidence="2">
    <location>
        <begin position="1"/>
        <end position="16"/>
    </location>
</feature>
<evidence type="ECO:0000313" key="4">
    <source>
        <dbReference type="EMBL" id="KAK9411093.1"/>
    </source>
</evidence>
<feature type="non-terminal residue" evidence="4">
    <location>
        <position position="1"/>
    </location>
</feature>
<dbReference type="GO" id="GO:0000786">
    <property type="term" value="C:nucleosome"/>
    <property type="evidence" value="ECO:0007669"/>
    <property type="project" value="InterPro"/>
</dbReference>
<accession>A0AAW1CBL7</accession>
<proteinExistence type="inferred from homology"/>
<evidence type="ECO:0000256" key="1">
    <source>
        <dbReference type="ARBA" id="ARBA00010343"/>
    </source>
</evidence>
<evidence type="ECO:0000256" key="2">
    <source>
        <dbReference type="SAM" id="MobiDB-lite"/>
    </source>
</evidence>
<evidence type="ECO:0000259" key="3">
    <source>
        <dbReference type="Pfam" id="PF00125"/>
    </source>
</evidence>